<dbReference type="InterPro" id="IPR052343">
    <property type="entry name" value="Retrotransposon-Effector_Assoc"/>
</dbReference>
<dbReference type="AlphaFoldDB" id="A0A484LXV4"/>
<organism evidence="1 2">
    <name type="scientific">Cuscuta campestris</name>
    <dbReference type="NCBI Taxonomy" id="132261"/>
    <lineage>
        <taxon>Eukaryota</taxon>
        <taxon>Viridiplantae</taxon>
        <taxon>Streptophyta</taxon>
        <taxon>Embryophyta</taxon>
        <taxon>Tracheophyta</taxon>
        <taxon>Spermatophyta</taxon>
        <taxon>Magnoliopsida</taxon>
        <taxon>eudicotyledons</taxon>
        <taxon>Gunneridae</taxon>
        <taxon>Pentapetalae</taxon>
        <taxon>asterids</taxon>
        <taxon>lamiids</taxon>
        <taxon>Solanales</taxon>
        <taxon>Convolvulaceae</taxon>
        <taxon>Cuscuteae</taxon>
        <taxon>Cuscuta</taxon>
        <taxon>Cuscuta subgen. Grammica</taxon>
        <taxon>Cuscuta sect. Cleistogrammica</taxon>
    </lineage>
</organism>
<evidence type="ECO:0000313" key="2">
    <source>
        <dbReference type="Proteomes" id="UP000595140"/>
    </source>
</evidence>
<dbReference type="Gene3D" id="3.60.10.10">
    <property type="entry name" value="Endonuclease/exonuclease/phosphatase"/>
    <property type="match status" value="1"/>
</dbReference>
<dbReference type="PANTHER" id="PTHR46890">
    <property type="entry name" value="NON-LTR RETROLELEMENT REVERSE TRANSCRIPTASE-LIKE PROTEIN-RELATED"/>
    <property type="match status" value="1"/>
</dbReference>
<accession>A0A484LXV4</accession>
<dbReference type="SUPFAM" id="SSF56219">
    <property type="entry name" value="DNase I-like"/>
    <property type="match status" value="1"/>
</dbReference>
<dbReference type="Proteomes" id="UP000595140">
    <property type="component" value="Unassembled WGS sequence"/>
</dbReference>
<sequence length="493" mass="55599">MSGFSGETHQRRDGAKLEERLATDEIDKLSCRTTSSRGVRSSLPRLQALVQTHRAHFLAILEPFVKEDKIQLYAKKLGFSSHMVVLNNKAWIFWDISTLQWVSTKSDAQLVSLEFQDLISSNHLLISTIYGKHSDVERRGLWEAMLEHMPADMAWFAGGDFNIVASLDEHKGSSHPSAKGMAEFNDCILACGLNNINPSGGIFTSSGRRPTGMEHWESSRNVNGMIGFAEKLKTLKGVIRTWSKEVYGDIFQNVKNAELLASEAQAKYEYNPSEDHRAQANLAAAKLIQACKLETSFWQQKSRVTWLKEGDSNTKFYHAFVKGKRSKLKITNIKDDMGLSHVDEDKIGESAVHHFTSLFSENKTSDPTNILSLIPTNITEEDNLFMRKLPDLEEIKGAVWSLNEDAAGGPDGFNGRFFRGCWDFIQHDLLQACQEFFIGVKVPPTYGSTIITLIPKVDNPIKWKDYRPISLSVHLHEQDYYTYPGHQTEHTAA</sequence>
<proteinExistence type="predicted"/>
<dbReference type="OrthoDB" id="1304107at2759"/>
<name>A0A484LXV4_9ASTE</name>
<gene>
    <name evidence="1" type="ORF">CCAM_LOCUS22384</name>
</gene>
<dbReference type="PANTHER" id="PTHR46890:SF48">
    <property type="entry name" value="RNA-DIRECTED DNA POLYMERASE"/>
    <property type="match status" value="1"/>
</dbReference>
<evidence type="ECO:0000313" key="1">
    <source>
        <dbReference type="EMBL" id="VFQ80608.1"/>
    </source>
</evidence>
<evidence type="ECO:0008006" key="3">
    <source>
        <dbReference type="Google" id="ProtNLM"/>
    </source>
</evidence>
<dbReference type="EMBL" id="OOIL02002123">
    <property type="protein sequence ID" value="VFQ80608.1"/>
    <property type="molecule type" value="Genomic_DNA"/>
</dbReference>
<protein>
    <recommendedName>
        <fullName evidence="3">Endonuclease/exonuclease/phosphatase domain-containing protein</fullName>
    </recommendedName>
</protein>
<keyword evidence="2" id="KW-1185">Reference proteome</keyword>
<dbReference type="InterPro" id="IPR036691">
    <property type="entry name" value="Endo/exonu/phosph_ase_sf"/>
</dbReference>
<reference evidence="1 2" key="1">
    <citation type="submission" date="2018-04" db="EMBL/GenBank/DDBJ databases">
        <authorList>
            <person name="Vogel A."/>
        </authorList>
    </citation>
    <scope>NUCLEOTIDE SEQUENCE [LARGE SCALE GENOMIC DNA]</scope>
</reference>